<dbReference type="GO" id="GO:0009279">
    <property type="term" value="C:cell outer membrane"/>
    <property type="evidence" value="ECO:0007669"/>
    <property type="project" value="UniProtKB-SubCell"/>
</dbReference>
<dbReference type="PANTHER" id="PTHR38776:SF1">
    <property type="entry name" value="MLTA-INTERACTING PROTEIN-RELATED"/>
    <property type="match status" value="1"/>
</dbReference>
<protein>
    <recommendedName>
        <fullName evidence="9">MipA/OmpV family protein</fullName>
    </recommendedName>
</protein>
<comment type="caution">
    <text evidence="7">The sequence shown here is derived from an EMBL/GenBank/DDBJ whole genome shotgun (WGS) entry which is preliminary data.</text>
</comment>
<sequence>MKKAALTTLILAMSLSAPINAEIGVGLTASYSPNVYKGGDTEVTPFPLISYDNGHFFIEGVQAGYRLAPKGSVNNLVIFAAYDPRTLDAKESNDPDIKKLNDRDPSFMGGVAYVLTTNIGELRAGVGTDIGSVHNGLYAETRYSYHINMGPFGFIPAIGYSLNSDKLNEHLYGVSASEAANTRFEEFNPNWSGRYFVGLTGYMHLSKQLRLTGGVRYENLDSEIEKSPILESTTSVIGNVGVSYTF</sequence>
<dbReference type="GO" id="GO:0009252">
    <property type="term" value="P:peptidoglycan biosynthetic process"/>
    <property type="evidence" value="ECO:0007669"/>
    <property type="project" value="TreeGrafter"/>
</dbReference>
<dbReference type="EMBL" id="MCWU01000079">
    <property type="protein sequence ID" value="PMJ61528.1"/>
    <property type="molecule type" value="Genomic_DNA"/>
</dbReference>
<evidence type="ECO:0008006" key="9">
    <source>
        <dbReference type="Google" id="ProtNLM"/>
    </source>
</evidence>
<dbReference type="Pfam" id="PF06629">
    <property type="entry name" value="MipA"/>
    <property type="match status" value="1"/>
</dbReference>
<proteinExistence type="inferred from homology"/>
<reference evidence="8" key="1">
    <citation type="submission" date="2016-07" db="EMBL/GenBank/DDBJ databases">
        <title>Nontailed viruses are major unrecognized killers of bacteria in the ocean.</title>
        <authorList>
            <person name="Kauffman K."/>
            <person name="Hussain F."/>
            <person name="Yang J."/>
            <person name="Arevalo P."/>
            <person name="Brown J."/>
            <person name="Cutler M."/>
            <person name="Kelly L."/>
            <person name="Polz M.F."/>
        </authorList>
    </citation>
    <scope>NUCLEOTIDE SEQUENCE [LARGE SCALE GENOMIC DNA]</scope>
    <source>
        <strain evidence="8">10N.261.55.E11</strain>
    </source>
</reference>
<evidence type="ECO:0000256" key="6">
    <source>
        <dbReference type="SAM" id="SignalP"/>
    </source>
</evidence>
<dbReference type="Proteomes" id="UP000235330">
    <property type="component" value="Unassembled WGS sequence"/>
</dbReference>
<name>A0A2N7F6S0_VIBSP</name>
<keyword evidence="4" id="KW-0472">Membrane</keyword>
<dbReference type="AlphaFoldDB" id="A0A2N7F6S0"/>
<organism evidence="7 8">
    <name type="scientific">Vibrio splendidus</name>
    <dbReference type="NCBI Taxonomy" id="29497"/>
    <lineage>
        <taxon>Bacteria</taxon>
        <taxon>Pseudomonadati</taxon>
        <taxon>Pseudomonadota</taxon>
        <taxon>Gammaproteobacteria</taxon>
        <taxon>Vibrionales</taxon>
        <taxon>Vibrionaceae</taxon>
        <taxon>Vibrio</taxon>
    </lineage>
</organism>
<evidence type="ECO:0000256" key="1">
    <source>
        <dbReference type="ARBA" id="ARBA00004442"/>
    </source>
</evidence>
<dbReference type="RefSeq" id="WP_102517129.1">
    <property type="nucleotide sequence ID" value="NZ_CAWNSM010000079.1"/>
</dbReference>
<accession>A0A2N7F6S0</accession>
<evidence type="ECO:0000313" key="7">
    <source>
        <dbReference type="EMBL" id="PMJ61528.1"/>
    </source>
</evidence>
<evidence type="ECO:0000256" key="4">
    <source>
        <dbReference type="ARBA" id="ARBA00023136"/>
    </source>
</evidence>
<feature type="chain" id="PRO_5014963872" description="MipA/OmpV family protein" evidence="6">
    <location>
        <begin position="22"/>
        <end position="246"/>
    </location>
</feature>
<dbReference type="PANTHER" id="PTHR38776">
    <property type="entry name" value="MLTA-INTERACTING PROTEIN-RELATED"/>
    <property type="match status" value="1"/>
</dbReference>
<keyword evidence="3 6" id="KW-0732">Signal</keyword>
<evidence type="ECO:0000313" key="8">
    <source>
        <dbReference type="Proteomes" id="UP000235330"/>
    </source>
</evidence>
<comment type="similarity">
    <text evidence="2">Belongs to the MipA/OmpV family.</text>
</comment>
<keyword evidence="5" id="KW-0998">Cell outer membrane</keyword>
<dbReference type="InterPro" id="IPR010583">
    <property type="entry name" value="MipA"/>
</dbReference>
<evidence type="ECO:0000256" key="3">
    <source>
        <dbReference type="ARBA" id="ARBA00022729"/>
    </source>
</evidence>
<gene>
    <name evidence="7" type="ORF">BCU17_05775</name>
</gene>
<evidence type="ECO:0000256" key="5">
    <source>
        <dbReference type="ARBA" id="ARBA00023237"/>
    </source>
</evidence>
<comment type="subcellular location">
    <subcellularLocation>
        <location evidence="1">Cell outer membrane</location>
    </subcellularLocation>
</comment>
<evidence type="ECO:0000256" key="2">
    <source>
        <dbReference type="ARBA" id="ARBA00005722"/>
    </source>
</evidence>
<feature type="signal peptide" evidence="6">
    <location>
        <begin position="1"/>
        <end position="21"/>
    </location>
</feature>